<organism evidence="1">
    <name type="scientific">Arabidopsis thaliana</name>
    <name type="common">Mouse-ear cress</name>
    <dbReference type="NCBI Taxonomy" id="3702"/>
    <lineage>
        <taxon>Eukaryota</taxon>
        <taxon>Viridiplantae</taxon>
        <taxon>Streptophyta</taxon>
        <taxon>Embryophyta</taxon>
        <taxon>Tracheophyta</taxon>
        <taxon>Spermatophyta</taxon>
        <taxon>Magnoliopsida</taxon>
        <taxon>eudicotyledons</taxon>
        <taxon>Gunneridae</taxon>
        <taxon>Pentapetalae</taxon>
        <taxon>rosids</taxon>
        <taxon>malvids</taxon>
        <taxon>Brassicales</taxon>
        <taxon>Brassicaceae</taxon>
        <taxon>Camelineae</taxon>
        <taxon>Arabidopsis</taxon>
    </lineage>
</organism>
<evidence type="ECO:0000313" key="1">
    <source>
        <dbReference type="EMBL" id="BAD44237.1"/>
    </source>
</evidence>
<sequence length="29" mass="3057">MGESGGVHREPIAAEMIILTTVKRCGDKG</sequence>
<accession>Q67YJ4</accession>
<gene>
    <name evidence="1" type="ordered locus">At3g50350</name>
</gene>
<reference evidence="1" key="1">
    <citation type="submission" date="2004-09" db="EMBL/GenBank/DDBJ databases">
        <title>Large-scale analysis of RIKEN Arabidopsis full-length (RAFL) cDNAs.</title>
        <authorList>
            <person name="Totoki Y."/>
            <person name="Seki M."/>
            <person name="Ishida J."/>
            <person name="Nakajima M."/>
            <person name="Enju A."/>
            <person name="Kamiya A."/>
            <person name="Narusaka M."/>
            <person name="Shin-i T."/>
            <person name="Nakagawa M."/>
            <person name="Sakamoto N."/>
            <person name="Oishi K."/>
            <person name="Kohara Y."/>
            <person name="Kobayashi M."/>
            <person name="Toyoda A."/>
            <person name="Sakaki Y."/>
            <person name="Sakurai T."/>
            <person name="Iida K."/>
            <person name="Akiyama K."/>
            <person name="Satou M."/>
            <person name="Toyoda T."/>
            <person name="Konagaya A."/>
            <person name="Carninci P."/>
            <person name="Kawai J."/>
            <person name="Hayashizaki Y."/>
            <person name="Shinozaki K."/>
        </authorList>
    </citation>
    <scope>NUCLEOTIDE SEQUENCE</scope>
</reference>
<protein>
    <submittedName>
        <fullName evidence="1">Uncharacterized protein At3g50350</fullName>
    </submittedName>
</protein>
<proteinExistence type="evidence at transcript level"/>
<name>Q67YJ4_ARATH</name>
<dbReference type="AlphaFoldDB" id="Q67YJ4"/>
<dbReference type="EMBL" id="AK176474">
    <property type="protein sequence ID" value="BAD44237.1"/>
    <property type="molecule type" value="mRNA"/>
</dbReference>